<dbReference type="Proteomes" id="UP000277928">
    <property type="component" value="Unassembled WGS sequence"/>
</dbReference>
<evidence type="ECO:0000313" key="1">
    <source>
        <dbReference type="EMBL" id="VDM92945.1"/>
    </source>
</evidence>
<proteinExistence type="predicted"/>
<gene>
    <name evidence="1" type="ORF">NLS_LOCUS9987</name>
</gene>
<feature type="non-terminal residue" evidence="1">
    <location>
        <position position="1"/>
    </location>
</feature>
<organism evidence="1 2">
    <name type="scientific">Litomosoides sigmodontis</name>
    <name type="common">Filarial nematode worm</name>
    <dbReference type="NCBI Taxonomy" id="42156"/>
    <lineage>
        <taxon>Eukaryota</taxon>
        <taxon>Metazoa</taxon>
        <taxon>Ecdysozoa</taxon>
        <taxon>Nematoda</taxon>
        <taxon>Chromadorea</taxon>
        <taxon>Rhabditida</taxon>
        <taxon>Spirurina</taxon>
        <taxon>Spiruromorpha</taxon>
        <taxon>Filarioidea</taxon>
        <taxon>Onchocercidae</taxon>
        <taxon>Litomosoides</taxon>
    </lineage>
</organism>
<sequence>TEQLKQHEIPVLDQAFAVIRDLYHGISDDENRSLPLQSVLKKCLAKGISEEVVHECISTYTANGVLMLDRQQRIVFTVA</sequence>
<dbReference type="EMBL" id="UYRX01002233">
    <property type="protein sequence ID" value="VDM92945.1"/>
    <property type="molecule type" value="Genomic_DNA"/>
</dbReference>
<name>A0A3P7M9R4_LITSI</name>
<dbReference type="AlphaFoldDB" id="A0A3P7M9R4"/>
<reference evidence="1 2" key="1">
    <citation type="submission" date="2018-08" db="EMBL/GenBank/DDBJ databases">
        <authorList>
            <person name="Laetsch R D."/>
            <person name="Stevens L."/>
            <person name="Kumar S."/>
            <person name="Blaxter L. M."/>
        </authorList>
    </citation>
    <scope>NUCLEOTIDE SEQUENCE [LARGE SCALE GENOMIC DNA]</scope>
</reference>
<evidence type="ECO:0000313" key="2">
    <source>
        <dbReference type="Proteomes" id="UP000277928"/>
    </source>
</evidence>
<protein>
    <submittedName>
        <fullName evidence="1">Uncharacterized protein</fullName>
    </submittedName>
</protein>
<dbReference type="STRING" id="42156.A0A3P7M9R4"/>
<dbReference type="OrthoDB" id="3207464at2759"/>
<keyword evidence="2" id="KW-1185">Reference proteome</keyword>
<accession>A0A3P7M9R4</accession>